<evidence type="ECO:0000313" key="1">
    <source>
        <dbReference type="EMBL" id="TDL26186.1"/>
    </source>
</evidence>
<accession>A0A4Y7QFQ1</accession>
<sequence>MHSLNLRHQNHYIDYCFRNCENWLNASDSAAKHIELKDLIFVTGIDNVYAWSMFSFAQQSKNCSFRLTAGTSTVTGALVVQSSSSVEHTPVTNFGPVERHGNCAPASPDQTVFIRRFKLHRRVDWLKWRMKTYVRATQPEGEKYARSPVTRECTTMAGDSSAQNFFISSDGSGSGDDSECDPMDAETLEPLDALLDYILETCPNAHYSCAGDDDLSPFREHLSDWLSFPSLLRRIRPEVYLTANGCAFPVDLLPLALI</sequence>
<organism evidence="1 2">
    <name type="scientific">Rickenella mellea</name>
    <dbReference type="NCBI Taxonomy" id="50990"/>
    <lineage>
        <taxon>Eukaryota</taxon>
        <taxon>Fungi</taxon>
        <taxon>Dikarya</taxon>
        <taxon>Basidiomycota</taxon>
        <taxon>Agaricomycotina</taxon>
        <taxon>Agaricomycetes</taxon>
        <taxon>Hymenochaetales</taxon>
        <taxon>Rickenellaceae</taxon>
        <taxon>Rickenella</taxon>
    </lineage>
</organism>
<dbReference type="VEuPathDB" id="FungiDB:BD410DRAFT_570560"/>
<reference evidence="1 2" key="1">
    <citation type="submission" date="2018-06" db="EMBL/GenBank/DDBJ databases">
        <title>A transcriptomic atlas of mushroom development highlights an independent origin of complex multicellularity.</title>
        <authorList>
            <consortium name="DOE Joint Genome Institute"/>
            <person name="Krizsan K."/>
            <person name="Almasi E."/>
            <person name="Merenyi Z."/>
            <person name="Sahu N."/>
            <person name="Viragh M."/>
            <person name="Koszo T."/>
            <person name="Mondo S."/>
            <person name="Kiss B."/>
            <person name="Balint B."/>
            <person name="Kues U."/>
            <person name="Barry K."/>
            <person name="Hegedus J.C."/>
            <person name="Henrissat B."/>
            <person name="Johnson J."/>
            <person name="Lipzen A."/>
            <person name="Ohm R."/>
            <person name="Nagy I."/>
            <person name="Pangilinan J."/>
            <person name="Yan J."/>
            <person name="Xiong Y."/>
            <person name="Grigoriev I.V."/>
            <person name="Hibbett D.S."/>
            <person name="Nagy L.G."/>
        </authorList>
    </citation>
    <scope>NUCLEOTIDE SEQUENCE [LARGE SCALE GENOMIC DNA]</scope>
    <source>
        <strain evidence="1 2">SZMC22713</strain>
    </source>
</reference>
<name>A0A4Y7QFQ1_9AGAM</name>
<gene>
    <name evidence="1" type="ORF">BD410DRAFT_570560</name>
</gene>
<protein>
    <submittedName>
        <fullName evidence="1">Uncharacterized protein</fullName>
    </submittedName>
</protein>
<proteinExistence type="predicted"/>
<dbReference type="OrthoDB" id="3222453at2759"/>
<dbReference type="AlphaFoldDB" id="A0A4Y7QFQ1"/>
<dbReference type="Proteomes" id="UP000294933">
    <property type="component" value="Unassembled WGS sequence"/>
</dbReference>
<dbReference type="EMBL" id="ML170162">
    <property type="protein sequence ID" value="TDL26186.1"/>
    <property type="molecule type" value="Genomic_DNA"/>
</dbReference>
<evidence type="ECO:0000313" key="2">
    <source>
        <dbReference type="Proteomes" id="UP000294933"/>
    </source>
</evidence>
<keyword evidence="2" id="KW-1185">Reference proteome</keyword>